<evidence type="ECO:0000313" key="1">
    <source>
        <dbReference type="EMBL" id="KAF4044949.1"/>
    </source>
</evidence>
<reference evidence="1" key="1">
    <citation type="submission" date="2020-04" db="EMBL/GenBank/DDBJ databases">
        <title>Hybrid Assembly of Korean Phytophthora infestans isolates.</title>
        <authorList>
            <person name="Prokchorchik M."/>
            <person name="Lee Y."/>
            <person name="Seo J."/>
            <person name="Cho J.-H."/>
            <person name="Park Y.-E."/>
            <person name="Jang D.-C."/>
            <person name="Im J.-S."/>
            <person name="Choi J.-G."/>
            <person name="Park H.-J."/>
            <person name="Lee G.-B."/>
            <person name="Lee Y.-G."/>
            <person name="Hong S.-Y."/>
            <person name="Cho K."/>
            <person name="Sohn K.H."/>
        </authorList>
    </citation>
    <scope>NUCLEOTIDE SEQUENCE</scope>
    <source>
        <strain evidence="1">KR_1_A1</strain>
    </source>
</reference>
<sequence>MEPALVAGTKIFYSTDSVTVLSVRNATFIDSVSQATYEVLFLIGDPTQAFVSTTPPVLNTMGLATALGKRLETLVSDTVARNATELLWQVVSAFQSNAVTCQSLNNTEVLAHYKSAPAIRTTVPPTTAFLTFSVLFRNVKDPAKLPQSVVFQVRRGVAEFLGGDFNMSHVSSSTAATDSTLQVNQTFYLRFPTTTDTSMQSREALANRLLYGDLTRLVTSEVGTTRPATFLDFIFAIDELSDALKSHALAGSQLFASTLIPYVFRYLNVDVFPRGNPALPDAVADTATLLAAISEDAMNAQRRKTQRFQYDPEGYTTAIPTDVAYPSTVNLSKDLTGVFTTTVYWANTLSQEFWLESAESIAPVSWNLFPSISFFTDDTAISATLPAPIVKVGNTSTPLWTLQAATPEKLDMALNFRSTDDNSTLVKVEVAVTLHSSGDAESTVTSIARSANSSSSSPLNVVVRHQSRLLRNGATDKVNKLLLHLEFGIAEVTEKSADGCAHCRANEPGCAPLKTCLFSAIQNPIAQLVFKTSTATETEDLSSLPYCYSNSPS</sequence>
<organism evidence="1 2">
    <name type="scientific">Phytophthora infestans</name>
    <name type="common">Potato late blight agent</name>
    <name type="synonym">Botrytis infestans</name>
    <dbReference type="NCBI Taxonomy" id="4787"/>
    <lineage>
        <taxon>Eukaryota</taxon>
        <taxon>Sar</taxon>
        <taxon>Stramenopiles</taxon>
        <taxon>Oomycota</taxon>
        <taxon>Peronosporomycetes</taxon>
        <taxon>Peronosporales</taxon>
        <taxon>Peronosporaceae</taxon>
        <taxon>Phytophthora</taxon>
    </lineage>
</organism>
<dbReference type="EMBL" id="WSZM01000057">
    <property type="protein sequence ID" value="KAF4044949.1"/>
    <property type="molecule type" value="Genomic_DNA"/>
</dbReference>
<accession>A0A833TB82</accession>
<gene>
    <name evidence="1" type="ORF">GN244_ATG02654</name>
</gene>
<comment type="caution">
    <text evidence="1">The sequence shown here is derived from an EMBL/GenBank/DDBJ whole genome shotgun (WGS) entry which is preliminary data.</text>
</comment>
<keyword evidence="2" id="KW-1185">Reference proteome</keyword>
<evidence type="ECO:0000313" key="2">
    <source>
        <dbReference type="Proteomes" id="UP000602510"/>
    </source>
</evidence>
<name>A0A833TB82_PHYIN</name>
<proteinExistence type="predicted"/>
<dbReference type="Proteomes" id="UP000602510">
    <property type="component" value="Unassembled WGS sequence"/>
</dbReference>
<protein>
    <submittedName>
        <fullName evidence="1">Uncharacterized protein</fullName>
    </submittedName>
</protein>
<dbReference type="AlphaFoldDB" id="A0A833TB82"/>